<organism evidence="1 2">
    <name type="scientific">Protopolystoma xenopodis</name>
    <dbReference type="NCBI Taxonomy" id="117903"/>
    <lineage>
        <taxon>Eukaryota</taxon>
        <taxon>Metazoa</taxon>
        <taxon>Spiralia</taxon>
        <taxon>Lophotrochozoa</taxon>
        <taxon>Platyhelminthes</taxon>
        <taxon>Monogenea</taxon>
        <taxon>Polyopisthocotylea</taxon>
        <taxon>Polystomatidea</taxon>
        <taxon>Polystomatidae</taxon>
        <taxon>Protopolystoma</taxon>
    </lineage>
</organism>
<dbReference type="Proteomes" id="UP000784294">
    <property type="component" value="Unassembled WGS sequence"/>
</dbReference>
<gene>
    <name evidence="1" type="ORF">PXEA_LOCUS34013</name>
</gene>
<dbReference type="AlphaFoldDB" id="A0A448XMX5"/>
<name>A0A448XMX5_9PLAT</name>
<comment type="caution">
    <text evidence="1">The sequence shown here is derived from an EMBL/GenBank/DDBJ whole genome shotgun (WGS) entry which is preliminary data.</text>
</comment>
<proteinExistence type="predicted"/>
<evidence type="ECO:0000313" key="2">
    <source>
        <dbReference type="Proteomes" id="UP000784294"/>
    </source>
</evidence>
<sequence>MVQFHVHYSVMTTESGNLSPASRPREAGLSGTWSVGVLSASLHTIVNWPREQLKYVHRYRALQPCLSKYAGSG</sequence>
<dbReference type="EMBL" id="CAAALY010265472">
    <property type="protein sequence ID" value="VEL40573.1"/>
    <property type="molecule type" value="Genomic_DNA"/>
</dbReference>
<keyword evidence="2" id="KW-1185">Reference proteome</keyword>
<reference evidence="1" key="1">
    <citation type="submission" date="2018-11" db="EMBL/GenBank/DDBJ databases">
        <authorList>
            <consortium name="Pathogen Informatics"/>
        </authorList>
    </citation>
    <scope>NUCLEOTIDE SEQUENCE</scope>
</reference>
<evidence type="ECO:0000313" key="1">
    <source>
        <dbReference type="EMBL" id="VEL40573.1"/>
    </source>
</evidence>
<protein>
    <submittedName>
        <fullName evidence="1">Uncharacterized protein</fullName>
    </submittedName>
</protein>
<accession>A0A448XMX5</accession>